<dbReference type="Proteomes" id="UP001320972">
    <property type="component" value="Unassembled WGS sequence"/>
</dbReference>
<dbReference type="InterPro" id="IPR036291">
    <property type="entry name" value="NAD(P)-bd_dom_sf"/>
</dbReference>
<dbReference type="PANTHER" id="PTHR43355:SF2">
    <property type="entry name" value="FLAVIN REDUCTASE (NADPH)"/>
    <property type="match status" value="1"/>
</dbReference>
<protein>
    <submittedName>
        <fullName evidence="2">NAD(P)H-binding protein</fullName>
    </submittedName>
</protein>
<gene>
    <name evidence="2" type="ORF">OB955_01050</name>
</gene>
<dbReference type="PANTHER" id="PTHR43355">
    <property type="entry name" value="FLAVIN REDUCTASE (NADPH)"/>
    <property type="match status" value="1"/>
</dbReference>
<dbReference type="RefSeq" id="WP_338006748.1">
    <property type="nucleotide sequence ID" value="NZ_JAOPKB010000001.1"/>
</dbReference>
<keyword evidence="3" id="KW-1185">Reference proteome</keyword>
<organism evidence="2 3">
    <name type="scientific">Natronoglomus mannanivorans</name>
    <dbReference type="NCBI Taxonomy" id="2979990"/>
    <lineage>
        <taxon>Archaea</taxon>
        <taxon>Methanobacteriati</taxon>
        <taxon>Methanobacteriota</taxon>
        <taxon>Stenosarchaea group</taxon>
        <taxon>Halobacteria</taxon>
        <taxon>Halobacteriales</taxon>
        <taxon>Natrialbaceae</taxon>
        <taxon>Natronoglomus</taxon>
    </lineage>
</organism>
<dbReference type="SUPFAM" id="SSF51735">
    <property type="entry name" value="NAD(P)-binding Rossmann-fold domains"/>
    <property type="match status" value="1"/>
</dbReference>
<sequence length="211" mass="22438">MRIAVFGSTGRTGIPLCEQALERGHEVVAHTRSPEKLTFDESREGVTIVEGDAYTGEGVDKAVAGADAVVSVLGQSDASPNDLLTVAGDHILEAMAEHDVIRFVTLVGAGVREEGESVSLGGKAMGALLKLLARDVLEDSADHARRVRESDREWTILRVPRLGEGDPSGDYRIGDLQLGFEAVDRADVATCILDRLEKGDYVGAMPKVGDA</sequence>
<evidence type="ECO:0000313" key="2">
    <source>
        <dbReference type="EMBL" id="MCU4971327.1"/>
    </source>
</evidence>
<dbReference type="EMBL" id="JAOPKB010000001">
    <property type="protein sequence ID" value="MCU4971327.1"/>
    <property type="molecule type" value="Genomic_DNA"/>
</dbReference>
<accession>A0ABT2Q8U0</accession>
<dbReference type="InterPro" id="IPR051606">
    <property type="entry name" value="Polyketide_Oxido-like"/>
</dbReference>
<dbReference type="Pfam" id="PF13460">
    <property type="entry name" value="NAD_binding_10"/>
    <property type="match status" value="1"/>
</dbReference>
<evidence type="ECO:0000259" key="1">
    <source>
        <dbReference type="Pfam" id="PF13460"/>
    </source>
</evidence>
<proteinExistence type="predicted"/>
<name>A0ABT2Q8U0_9EURY</name>
<comment type="caution">
    <text evidence="2">The sequence shown here is derived from an EMBL/GenBank/DDBJ whole genome shotgun (WGS) entry which is preliminary data.</text>
</comment>
<dbReference type="InterPro" id="IPR016040">
    <property type="entry name" value="NAD(P)-bd_dom"/>
</dbReference>
<evidence type="ECO:0000313" key="3">
    <source>
        <dbReference type="Proteomes" id="UP001320972"/>
    </source>
</evidence>
<feature type="domain" description="NAD(P)-binding" evidence="1">
    <location>
        <begin position="7"/>
        <end position="197"/>
    </location>
</feature>
<dbReference type="Gene3D" id="3.40.50.720">
    <property type="entry name" value="NAD(P)-binding Rossmann-like Domain"/>
    <property type="match status" value="1"/>
</dbReference>
<reference evidence="2 3" key="1">
    <citation type="submission" date="2022-09" db="EMBL/GenBank/DDBJ databases">
        <title>Enrichment on poylsaccharides allowed isolation of novel metabolic and taxonomic groups of Haloarchaea.</title>
        <authorList>
            <person name="Sorokin D.Y."/>
            <person name="Elcheninov A.G."/>
            <person name="Khizhniak T.V."/>
            <person name="Kolganova T.V."/>
            <person name="Kublanov I.V."/>
        </authorList>
    </citation>
    <scope>NUCLEOTIDE SEQUENCE [LARGE SCALE GENOMIC DNA]</scope>
    <source>
        <strain evidence="2 3">AArc-m2/3/4</strain>
    </source>
</reference>